<evidence type="ECO:0000256" key="3">
    <source>
        <dbReference type="SAM" id="SignalP"/>
    </source>
</evidence>
<reference evidence="6 7" key="1">
    <citation type="journal article" date="2018" name="Nat. Ecol. Evol.">
        <title>Pezizomycetes genomes reveal the molecular basis of ectomycorrhizal truffle lifestyle.</title>
        <authorList>
            <person name="Murat C."/>
            <person name="Payen T."/>
            <person name="Noel B."/>
            <person name="Kuo A."/>
            <person name="Morin E."/>
            <person name="Chen J."/>
            <person name="Kohler A."/>
            <person name="Krizsan K."/>
            <person name="Balestrini R."/>
            <person name="Da Silva C."/>
            <person name="Montanini B."/>
            <person name="Hainaut M."/>
            <person name="Levati E."/>
            <person name="Barry K.W."/>
            <person name="Belfiori B."/>
            <person name="Cichocki N."/>
            <person name="Clum A."/>
            <person name="Dockter R.B."/>
            <person name="Fauchery L."/>
            <person name="Guy J."/>
            <person name="Iotti M."/>
            <person name="Le Tacon F."/>
            <person name="Lindquist E.A."/>
            <person name="Lipzen A."/>
            <person name="Malagnac F."/>
            <person name="Mello A."/>
            <person name="Molinier V."/>
            <person name="Miyauchi S."/>
            <person name="Poulain J."/>
            <person name="Riccioni C."/>
            <person name="Rubini A."/>
            <person name="Sitrit Y."/>
            <person name="Splivallo R."/>
            <person name="Traeger S."/>
            <person name="Wang M."/>
            <person name="Zifcakova L."/>
            <person name="Wipf D."/>
            <person name="Zambonelli A."/>
            <person name="Paolocci F."/>
            <person name="Nowrousian M."/>
            <person name="Ottonello S."/>
            <person name="Baldrian P."/>
            <person name="Spatafora J.W."/>
            <person name="Henrissat B."/>
            <person name="Nagy L.G."/>
            <person name="Aury J.M."/>
            <person name="Wincker P."/>
            <person name="Grigoriev I.V."/>
            <person name="Bonfante P."/>
            <person name="Martin F.M."/>
        </authorList>
    </citation>
    <scope>NUCLEOTIDE SEQUENCE [LARGE SCALE GENOMIC DNA]</scope>
    <source>
        <strain evidence="6 7">RN42</strain>
    </source>
</reference>
<dbReference type="SUPFAM" id="SSF48056">
    <property type="entry name" value="Di-copper centre-containing domain"/>
    <property type="match status" value="1"/>
</dbReference>
<evidence type="ECO:0000256" key="1">
    <source>
        <dbReference type="ARBA" id="ARBA00022723"/>
    </source>
</evidence>
<evidence type="ECO:0000259" key="5">
    <source>
        <dbReference type="PROSITE" id="PS00498"/>
    </source>
</evidence>
<dbReference type="InterPro" id="IPR050316">
    <property type="entry name" value="Tyrosinase/Hemocyanin"/>
</dbReference>
<feature type="signal peptide" evidence="3">
    <location>
        <begin position="1"/>
        <end position="20"/>
    </location>
</feature>
<evidence type="ECO:0000313" key="6">
    <source>
        <dbReference type="EMBL" id="RPA75967.1"/>
    </source>
</evidence>
<dbReference type="EMBL" id="ML119753">
    <property type="protein sequence ID" value="RPA75967.1"/>
    <property type="molecule type" value="Genomic_DNA"/>
</dbReference>
<keyword evidence="7" id="KW-1185">Reference proteome</keyword>
<sequence length="352" mass="38956">MVAYRSILASAAALFLAVSAAPTPDVPSTPLIPAACNNPIVRKEWRSLTNTEKANYINAVKCLTTTPSIATSIGGAINRFDDFQGVHATQTPNIHFVGFFLHWHRYMLHAYEQALRNECNYTGAQPYWDWFIDIDSGLPMEQWPIFDAVTGFGGNGPYVEATAEQNPFGLTGRTGGGCVPDGPFTVANNFTVNINKTDVSRSDPRCLTRDFMPTVATTLIQHSVVTELNAKTNFKDFAYRMEGLPSFDYPNVHGGGHFGVGGVLGTFGDSNNSPGDPIFYLHHANVDRLWALWQEQDPSRILSVGGPISPFDYEGDQIDLNFHINLAELGPSRPLYELQYTRGPMMCYRYDQ</sequence>
<dbReference type="InterPro" id="IPR008922">
    <property type="entry name" value="Di-copper_centre_dom_sf"/>
</dbReference>
<dbReference type="Pfam" id="PF00264">
    <property type="entry name" value="Tyrosinase"/>
    <property type="match status" value="1"/>
</dbReference>
<dbReference type="GO" id="GO:0016491">
    <property type="term" value="F:oxidoreductase activity"/>
    <property type="evidence" value="ECO:0007669"/>
    <property type="project" value="InterPro"/>
</dbReference>
<keyword evidence="3" id="KW-0732">Signal</keyword>
<dbReference type="AlphaFoldDB" id="A0A3N4HRP6"/>
<evidence type="ECO:0000256" key="2">
    <source>
        <dbReference type="ARBA" id="ARBA00023008"/>
    </source>
</evidence>
<dbReference type="PANTHER" id="PTHR11474">
    <property type="entry name" value="TYROSINASE FAMILY MEMBER"/>
    <property type="match status" value="1"/>
</dbReference>
<dbReference type="PROSITE" id="PS00497">
    <property type="entry name" value="TYROSINASE_1"/>
    <property type="match status" value="1"/>
</dbReference>
<proteinExistence type="predicted"/>
<feature type="domain" description="Tyrosinase copper-binding" evidence="4">
    <location>
        <begin position="95"/>
        <end position="112"/>
    </location>
</feature>
<dbReference type="Proteomes" id="UP000275078">
    <property type="component" value="Unassembled WGS sequence"/>
</dbReference>
<dbReference type="STRING" id="1160509.A0A3N4HRP6"/>
<dbReference type="PRINTS" id="PR00092">
    <property type="entry name" value="TYROSINASE"/>
</dbReference>
<evidence type="ECO:0000259" key="4">
    <source>
        <dbReference type="PROSITE" id="PS00497"/>
    </source>
</evidence>
<organism evidence="6 7">
    <name type="scientific">Ascobolus immersus RN42</name>
    <dbReference type="NCBI Taxonomy" id="1160509"/>
    <lineage>
        <taxon>Eukaryota</taxon>
        <taxon>Fungi</taxon>
        <taxon>Dikarya</taxon>
        <taxon>Ascomycota</taxon>
        <taxon>Pezizomycotina</taxon>
        <taxon>Pezizomycetes</taxon>
        <taxon>Pezizales</taxon>
        <taxon>Ascobolaceae</taxon>
        <taxon>Ascobolus</taxon>
    </lineage>
</organism>
<keyword evidence="2" id="KW-0186">Copper</keyword>
<dbReference type="PROSITE" id="PS00498">
    <property type="entry name" value="TYROSINASE_2"/>
    <property type="match status" value="1"/>
</dbReference>
<evidence type="ECO:0000313" key="7">
    <source>
        <dbReference type="Proteomes" id="UP000275078"/>
    </source>
</evidence>
<feature type="chain" id="PRO_5018087493" evidence="3">
    <location>
        <begin position="21"/>
        <end position="352"/>
    </location>
</feature>
<dbReference type="OrthoDB" id="6132182at2759"/>
<dbReference type="GO" id="GO:0046872">
    <property type="term" value="F:metal ion binding"/>
    <property type="evidence" value="ECO:0007669"/>
    <property type="project" value="UniProtKB-KW"/>
</dbReference>
<dbReference type="InterPro" id="IPR002227">
    <property type="entry name" value="Tyrosinase_Cu-bd"/>
</dbReference>
<feature type="domain" description="Tyrosinase copper-binding" evidence="5">
    <location>
        <begin position="276"/>
        <end position="287"/>
    </location>
</feature>
<dbReference type="PANTHER" id="PTHR11474:SF126">
    <property type="entry name" value="TYROSINASE-LIKE PROTEIN TYR-1-RELATED"/>
    <property type="match status" value="1"/>
</dbReference>
<gene>
    <name evidence="6" type="ORF">BJ508DRAFT_214014</name>
</gene>
<protein>
    <submittedName>
        <fullName evidence="6">Di-copper centre-containing protein</fullName>
    </submittedName>
</protein>
<accession>A0A3N4HRP6</accession>
<keyword evidence="1" id="KW-0479">Metal-binding</keyword>
<name>A0A3N4HRP6_ASCIM</name>
<dbReference type="Gene3D" id="1.10.1280.10">
    <property type="entry name" value="Di-copper center containing domain from catechol oxidase"/>
    <property type="match status" value="1"/>
</dbReference>